<evidence type="ECO:0000256" key="1">
    <source>
        <dbReference type="SAM" id="Phobius"/>
    </source>
</evidence>
<dbReference type="Proteomes" id="UP000318741">
    <property type="component" value="Chromosome"/>
</dbReference>
<dbReference type="SUPFAM" id="SSF54523">
    <property type="entry name" value="Pili subunits"/>
    <property type="match status" value="1"/>
</dbReference>
<dbReference type="AlphaFoldDB" id="A0A517P8X2"/>
<gene>
    <name evidence="2" type="primary">epsG_1</name>
    <name evidence="2" type="ORF">CA12_19210</name>
</gene>
<dbReference type="PROSITE" id="PS00409">
    <property type="entry name" value="PROKAR_NTER_METHYL"/>
    <property type="match status" value="1"/>
</dbReference>
<dbReference type="Pfam" id="PF07963">
    <property type="entry name" value="N_methyl"/>
    <property type="match status" value="1"/>
</dbReference>
<accession>A0A517P8X2</accession>
<keyword evidence="1" id="KW-0472">Membrane</keyword>
<dbReference type="RefSeq" id="WP_165700658.1">
    <property type="nucleotide sequence ID" value="NZ_CP036265.1"/>
</dbReference>
<dbReference type="EMBL" id="CP036265">
    <property type="protein sequence ID" value="QDT15826.1"/>
    <property type="molecule type" value="Genomic_DNA"/>
</dbReference>
<feature type="transmembrane region" description="Helical" evidence="1">
    <location>
        <begin position="29"/>
        <end position="52"/>
    </location>
</feature>
<dbReference type="InterPro" id="IPR045584">
    <property type="entry name" value="Pilin-like"/>
</dbReference>
<sequence length="129" mass="13815">MTRSLTGRTDRGQARAAAGSPGALRRKGFSLLELIAVVTILGIIAAVVIPRISSSSNTAKMKADQQTAAELRSAVERHYFEDGAFPTNYAELVTDGYLHSDPSWQYYTNASGAKSQAYDSATGKITLTD</sequence>
<organism evidence="2 3">
    <name type="scientific">Alienimonas californiensis</name>
    <dbReference type="NCBI Taxonomy" id="2527989"/>
    <lineage>
        <taxon>Bacteria</taxon>
        <taxon>Pseudomonadati</taxon>
        <taxon>Planctomycetota</taxon>
        <taxon>Planctomycetia</taxon>
        <taxon>Planctomycetales</taxon>
        <taxon>Planctomycetaceae</taxon>
        <taxon>Alienimonas</taxon>
    </lineage>
</organism>
<dbReference type="NCBIfam" id="TIGR02532">
    <property type="entry name" value="IV_pilin_GFxxxE"/>
    <property type="match status" value="1"/>
</dbReference>
<reference evidence="2 3" key="1">
    <citation type="submission" date="2019-02" db="EMBL/GenBank/DDBJ databases">
        <title>Deep-cultivation of Planctomycetes and their phenomic and genomic characterization uncovers novel biology.</title>
        <authorList>
            <person name="Wiegand S."/>
            <person name="Jogler M."/>
            <person name="Boedeker C."/>
            <person name="Pinto D."/>
            <person name="Vollmers J."/>
            <person name="Rivas-Marin E."/>
            <person name="Kohn T."/>
            <person name="Peeters S.H."/>
            <person name="Heuer A."/>
            <person name="Rast P."/>
            <person name="Oberbeckmann S."/>
            <person name="Bunk B."/>
            <person name="Jeske O."/>
            <person name="Meyerdierks A."/>
            <person name="Storesund J.E."/>
            <person name="Kallscheuer N."/>
            <person name="Luecker S."/>
            <person name="Lage O.M."/>
            <person name="Pohl T."/>
            <person name="Merkel B.J."/>
            <person name="Hornburger P."/>
            <person name="Mueller R.-W."/>
            <person name="Bruemmer F."/>
            <person name="Labrenz M."/>
            <person name="Spormann A.M."/>
            <person name="Op den Camp H."/>
            <person name="Overmann J."/>
            <person name="Amann R."/>
            <person name="Jetten M.S.M."/>
            <person name="Mascher T."/>
            <person name="Medema M.H."/>
            <person name="Devos D.P."/>
            <person name="Kaster A.-K."/>
            <person name="Ovreas L."/>
            <person name="Rohde M."/>
            <person name="Galperin M.Y."/>
            <person name="Jogler C."/>
        </authorList>
    </citation>
    <scope>NUCLEOTIDE SEQUENCE [LARGE SCALE GENOMIC DNA]</scope>
    <source>
        <strain evidence="2 3">CA12</strain>
    </source>
</reference>
<evidence type="ECO:0000313" key="2">
    <source>
        <dbReference type="EMBL" id="QDT15826.1"/>
    </source>
</evidence>
<proteinExistence type="predicted"/>
<dbReference type="InterPro" id="IPR012902">
    <property type="entry name" value="N_methyl_site"/>
</dbReference>
<keyword evidence="1" id="KW-0812">Transmembrane</keyword>
<dbReference type="Gene3D" id="3.30.700.10">
    <property type="entry name" value="Glycoprotein, Type 4 Pilin"/>
    <property type="match status" value="1"/>
</dbReference>
<keyword evidence="1" id="KW-1133">Transmembrane helix</keyword>
<keyword evidence="3" id="KW-1185">Reference proteome</keyword>
<protein>
    <submittedName>
        <fullName evidence="2">Type II secretion system protein G</fullName>
    </submittedName>
</protein>
<name>A0A517P8X2_9PLAN</name>
<dbReference type="KEGG" id="acaf:CA12_19210"/>
<evidence type="ECO:0000313" key="3">
    <source>
        <dbReference type="Proteomes" id="UP000318741"/>
    </source>
</evidence>